<feature type="chain" id="PRO_5032412143" description="Tetratricopeptide repeat protein" evidence="1">
    <location>
        <begin position="23"/>
        <end position="119"/>
    </location>
</feature>
<reference evidence="2 3" key="1">
    <citation type="submission" date="2020-02" db="EMBL/GenBank/DDBJ databases">
        <title>Genomic and physiological characterization of two novel Nitrospinaceae genera.</title>
        <authorList>
            <person name="Mueller A.J."/>
            <person name="Jung M.-Y."/>
            <person name="Strachan C.R."/>
            <person name="Herbold C.W."/>
            <person name="Kirkegaard R.H."/>
            <person name="Daims H."/>
        </authorList>
    </citation>
    <scope>NUCLEOTIDE SEQUENCE [LARGE SCALE GENOMIC DNA]</scope>
    <source>
        <strain evidence="2">EB</strain>
    </source>
</reference>
<dbReference type="AlphaFoldDB" id="A0A7T0BY56"/>
<feature type="signal peptide" evidence="1">
    <location>
        <begin position="1"/>
        <end position="22"/>
    </location>
</feature>
<dbReference type="EMBL" id="CP048685">
    <property type="protein sequence ID" value="QPJ63115.1"/>
    <property type="molecule type" value="Genomic_DNA"/>
</dbReference>
<dbReference type="InterPro" id="IPR019734">
    <property type="entry name" value="TPR_rpt"/>
</dbReference>
<protein>
    <recommendedName>
        <fullName evidence="4">Tetratricopeptide repeat protein</fullName>
    </recommendedName>
</protein>
<keyword evidence="1" id="KW-0732">Signal</keyword>
<evidence type="ECO:0000256" key="1">
    <source>
        <dbReference type="SAM" id="SignalP"/>
    </source>
</evidence>
<accession>A0A7T0BY56</accession>
<dbReference type="Gene3D" id="1.25.40.10">
    <property type="entry name" value="Tetratricopeptide repeat domain"/>
    <property type="match status" value="1"/>
</dbReference>
<dbReference type="Proteomes" id="UP000594688">
    <property type="component" value="Chromosome"/>
</dbReference>
<evidence type="ECO:0000313" key="3">
    <source>
        <dbReference type="Proteomes" id="UP000594688"/>
    </source>
</evidence>
<dbReference type="SUPFAM" id="SSF48452">
    <property type="entry name" value="TPR-like"/>
    <property type="match status" value="1"/>
</dbReference>
<name>A0A7T0BY56_9BACT</name>
<organism evidence="2 3">
    <name type="scientific">Candidatus Nitronauta litoralis</name>
    <dbReference type="NCBI Taxonomy" id="2705533"/>
    <lineage>
        <taxon>Bacteria</taxon>
        <taxon>Pseudomonadati</taxon>
        <taxon>Nitrospinota/Tectimicrobiota group</taxon>
        <taxon>Nitrospinota</taxon>
        <taxon>Nitrospinia</taxon>
        <taxon>Nitrospinales</taxon>
        <taxon>Nitrospinaceae</taxon>
        <taxon>Candidatus Nitronauta</taxon>
    </lineage>
</organism>
<dbReference type="KEGG" id="nli:G3M70_15020"/>
<proteinExistence type="predicted"/>
<dbReference type="InterPro" id="IPR011990">
    <property type="entry name" value="TPR-like_helical_dom_sf"/>
</dbReference>
<gene>
    <name evidence="2" type="ORF">G3M70_15020</name>
</gene>
<sequence>MKRLTILFLALSLWVIPGTVLASEGPMKLPSGSNSDANMHNEEGIKHFGMGHFDVALKHFEEAAAADKSIGEVHFNEAVALDKMGRHAEATMHFKAAKKNANGNEKIINSPILNAHIGH</sequence>
<evidence type="ECO:0000313" key="2">
    <source>
        <dbReference type="EMBL" id="QPJ63115.1"/>
    </source>
</evidence>
<evidence type="ECO:0008006" key="4">
    <source>
        <dbReference type="Google" id="ProtNLM"/>
    </source>
</evidence>
<dbReference type="SMART" id="SM00028">
    <property type="entry name" value="TPR"/>
    <property type="match status" value="2"/>
</dbReference>